<keyword evidence="1" id="KW-1133">Transmembrane helix</keyword>
<feature type="transmembrane region" description="Helical" evidence="1">
    <location>
        <begin position="81"/>
        <end position="103"/>
    </location>
</feature>
<feature type="transmembrane region" description="Helical" evidence="1">
    <location>
        <begin position="28"/>
        <end position="46"/>
    </location>
</feature>
<reference evidence="2 3" key="1">
    <citation type="submission" date="2021-06" db="EMBL/GenBank/DDBJ databases">
        <title>Genome-based taxonomic framework of Microbacterium strains isolated from marine environment, the description of four new species and reclassification of four preexisting species.</title>
        <authorList>
            <person name="Lee S.D."/>
            <person name="Kim S.-M."/>
            <person name="Byeon Y.-S."/>
            <person name="Yang H.L."/>
            <person name="Kim I.S."/>
        </authorList>
    </citation>
    <scope>NUCLEOTIDE SEQUENCE [LARGE SCALE GENOMIC DNA]</scope>
    <source>
        <strain evidence="2 3">SSW1-36</strain>
    </source>
</reference>
<keyword evidence="3" id="KW-1185">Reference proteome</keyword>
<keyword evidence="1" id="KW-0812">Transmembrane</keyword>
<dbReference type="EMBL" id="CP078077">
    <property type="protein sequence ID" value="UPL13963.1"/>
    <property type="molecule type" value="Genomic_DNA"/>
</dbReference>
<accession>A0ABY4IRP2</accession>
<name>A0ABY4IRP2_9MICO</name>
<gene>
    <name evidence="2" type="ORF">KV396_05495</name>
</gene>
<proteinExistence type="predicted"/>
<dbReference type="RefSeq" id="WP_247624249.1">
    <property type="nucleotide sequence ID" value="NZ_CP078077.1"/>
</dbReference>
<dbReference type="Proteomes" id="UP000831963">
    <property type="component" value="Chromosome"/>
</dbReference>
<keyword evidence="1" id="KW-0472">Membrane</keyword>
<protein>
    <submittedName>
        <fullName evidence="2">Uncharacterized protein</fullName>
    </submittedName>
</protein>
<evidence type="ECO:0000313" key="3">
    <source>
        <dbReference type="Proteomes" id="UP000831963"/>
    </source>
</evidence>
<evidence type="ECO:0000256" key="1">
    <source>
        <dbReference type="SAM" id="Phobius"/>
    </source>
</evidence>
<sequence length="234" mass="25107">MTLATVQHQLSTPEGFAKAVDGKRTVSSLGWTSLGLGAAAFAFNLFSTGQAVDWAWEYIPQLLFRPDLFEYSSGRSEVWSYVYSFAPLILVPLGIILLIVHFATRKNAGANLFTDFQSRGWVGKQRYTGLQVKNGNQTVDTVLISHPSIPDESFDAIALQFQTYVTSLDKKALKAFTTSATKAGVLTGIPAAVIAPGIPAEVVIAPTQGKSEFAVVVPPAPGTTGKFKVLPIKS</sequence>
<evidence type="ECO:0000313" key="2">
    <source>
        <dbReference type="EMBL" id="UPL13963.1"/>
    </source>
</evidence>
<organism evidence="2 3">
    <name type="scientific">Microbacterium galbinum</name>
    <dbReference type="NCBI Taxonomy" id="2851646"/>
    <lineage>
        <taxon>Bacteria</taxon>
        <taxon>Bacillati</taxon>
        <taxon>Actinomycetota</taxon>
        <taxon>Actinomycetes</taxon>
        <taxon>Micrococcales</taxon>
        <taxon>Microbacteriaceae</taxon>
        <taxon>Microbacterium</taxon>
    </lineage>
</organism>